<proteinExistence type="predicted"/>
<accession>L8JVZ3</accession>
<dbReference type="Proteomes" id="UP000011135">
    <property type="component" value="Unassembled WGS sequence"/>
</dbReference>
<evidence type="ECO:0000313" key="2">
    <source>
        <dbReference type="Proteomes" id="UP000011135"/>
    </source>
</evidence>
<protein>
    <submittedName>
        <fullName evidence="1">Uncharacterized protein</fullName>
    </submittedName>
</protein>
<dbReference type="RefSeq" id="WP_009578432.1">
    <property type="nucleotide sequence ID" value="NZ_AMZN01000013.1"/>
</dbReference>
<dbReference type="STRING" id="1237149.C900_00655"/>
<keyword evidence="2" id="KW-1185">Reference proteome</keyword>
<dbReference type="AlphaFoldDB" id="L8JVZ3"/>
<reference evidence="1 2" key="1">
    <citation type="submission" date="2012-12" db="EMBL/GenBank/DDBJ databases">
        <title>Genome assembly of Fulvivirga imtechensis AK7.</title>
        <authorList>
            <person name="Nupur N."/>
            <person name="Khatri I."/>
            <person name="Kumar R."/>
            <person name="Subramanian S."/>
            <person name="Pinnaka A."/>
        </authorList>
    </citation>
    <scope>NUCLEOTIDE SEQUENCE [LARGE SCALE GENOMIC DNA]</scope>
    <source>
        <strain evidence="1 2">AK7</strain>
    </source>
</reference>
<evidence type="ECO:0000313" key="1">
    <source>
        <dbReference type="EMBL" id="ELR72970.1"/>
    </source>
</evidence>
<name>L8JVZ3_9BACT</name>
<sequence>MTRAQLNRLKHTIANVILVEKLVDDDLSIDQIEVILEDKENAILRINEKFHYPI</sequence>
<dbReference type="EMBL" id="AMZN01000013">
    <property type="protein sequence ID" value="ELR72970.1"/>
    <property type="molecule type" value="Genomic_DNA"/>
</dbReference>
<organism evidence="1 2">
    <name type="scientific">Fulvivirga imtechensis AK7</name>
    <dbReference type="NCBI Taxonomy" id="1237149"/>
    <lineage>
        <taxon>Bacteria</taxon>
        <taxon>Pseudomonadati</taxon>
        <taxon>Bacteroidota</taxon>
        <taxon>Cytophagia</taxon>
        <taxon>Cytophagales</taxon>
        <taxon>Fulvivirgaceae</taxon>
        <taxon>Fulvivirga</taxon>
    </lineage>
</organism>
<gene>
    <name evidence="1" type="ORF">C900_00655</name>
</gene>
<comment type="caution">
    <text evidence="1">The sequence shown here is derived from an EMBL/GenBank/DDBJ whole genome shotgun (WGS) entry which is preliminary data.</text>
</comment>